<name>A0A858Q9F9_9GAMM</name>
<reference evidence="3" key="1">
    <citation type="submission" date="2019-12" db="EMBL/GenBank/DDBJ databases">
        <authorList>
            <person name="Awala S.I."/>
            <person name="Rhee S.K."/>
        </authorList>
    </citation>
    <scope>NUCLEOTIDE SEQUENCE [LARGE SCALE GENOMIC DNA]</scope>
    <source>
        <strain evidence="3">IM1</strain>
    </source>
</reference>
<dbReference type="EMBL" id="CP046565">
    <property type="protein sequence ID" value="QJD30487.1"/>
    <property type="molecule type" value="Genomic_DNA"/>
</dbReference>
<dbReference type="SUPFAM" id="SSF88946">
    <property type="entry name" value="Sigma2 domain of RNA polymerase sigma factors"/>
    <property type="match status" value="1"/>
</dbReference>
<dbReference type="InterPro" id="IPR013325">
    <property type="entry name" value="RNA_pol_sigma_r2"/>
</dbReference>
<evidence type="ECO:0000259" key="1">
    <source>
        <dbReference type="Pfam" id="PF04542"/>
    </source>
</evidence>
<evidence type="ECO:0000313" key="3">
    <source>
        <dbReference type="Proteomes" id="UP000503004"/>
    </source>
</evidence>
<dbReference type="KEGG" id="metu:GNH96_11205"/>
<dbReference type="GO" id="GO:0006352">
    <property type="term" value="P:DNA-templated transcription initiation"/>
    <property type="evidence" value="ECO:0007669"/>
    <property type="project" value="InterPro"/>
</dbReference>
<proteinExistence type="predicted"/>
<dbReference type="InterPro" id="IPR007627">
    <property type="entry name" value="RNA_pol_sigma70_r2"/>
</dbReference>
<organism evidence="2 3">
    <name type="scientific">Methylococcus geothermalis</name>
    <dbReference type="NCBI Taxonomy" id="2681310"/>
    <lineage>
        <taxon>Bacteria</taxon>
        <taxon>Pseudomonadati</taxon>
        <taxon>Pseudomonadota</taxon>
        <taxon>Gammaproteobacteria</taxon>
        <taxon>Methylococcales</taxon>
        <taxon>Methylococcaceae</taxon>
        <taxon>Methylococcus</taxon>
    </lineage>
</organism>
<keyword evidence="3" id="KW-1185">Reference proteome</keyword>
<protein>
    <recommendedName>
        <fullName evidence="1">RNA polymerase sigma-70 region 2 domain-containing protein</fullName>
    </recommendedName>
</protein>
<dbReference type="Proteomes" id="UP000503004">
    <property type="component" value="Chromosome"/>
</dbReference>
<dbReference type="GO" id="GO:0003700">
    <property type="term" value="F:DNA-binding transcription factor activity"/>
    <property type="evidence" value="ECO:0007669"/>
    <property type="project" value="InterPro"/>
</dbReference>
<gene>
    <name evidence="2" type="ORF">GNH96_11205</name>
</gene>
<dbReference type="AlphaFoldDB" id="A0A858Q9F9"/>
<dbReference type="RefSeq" id="WP_169603764.1">
    <property type="nucleotide sequence ID" value="NZ_CP046565.1"/>
</dbReference>
<dbReference type="Gene3D" id="1.10.1740.10">
    <property type="match status" value="1"/>
</dbReference>
<accession>A0A858Q9F9</accession>
<dbReference type="Pfam" id="PF04542">
    <property type="entry name" value="Sigma70_r2"/>
    <property type="match status" value="1"/>
</dbReference>
<feature type="domain" description="RNA polymerase sigma-70 region 2" evidence="1">
    <location>
        <begin position="17"/>
        <end position="64"/>
    </location>
</feature>
<sequence>MTNRRSPQPSAPERWLDEHGDYLFRYALIRVRNESTAEDLVQETLLAAMSAQVQRSGESSERTWPKGMR</sequence>
<evidence type="ECO:0000313" key="2">
    <source>
        <dbReference type="EMBL" id="QJD30487.1"/>
    </source>
</evidence>